<dbReference type="EMBL" id="AQQW01000003">
    <property type="protein sequence ID" value="ETW13793.1"/>
    <property type="molecule type" value="Genomic_DNA"/>
</dbReference>
<dbReference type="PANTHER" id="PTHR13812">
    <property type="entry name" value="KETIMINE REDUCTASE MU-CRYSTALLIN"/>
    <property type="match status" value="1"/>
</dbReference>
<proteinExistence type="inferred from homology"/>
<dbReference type="PATRIC" id="fig|1317118.6.peg.1487"/>
<dbReference type="PANTHER" id="PTHR13812:SF19">
    <property type="entry name" value="KETIMINE REDUCTASE MU-CRYSTALLIN"/>
    <property type="match status" value="1"/>
</dbReference>
<dbReference type="InterPro" id="IPR023401">
    <property type="entry name" value="ODC_N"/>
</dbReference>
<dbReference type="SUPFAM" id="SSF51735">
    <property type="entry name" value="NAD(P)-binding Rossmann-fold domains"/>
    <property type="match status" value="1"/>
</dbReference>
<dbReference type="InterPro" id="IPR003462">
    <property type="entry name" value="ODC_Mu_crystall"/>
</dbReference>
<keyword evidence="3" id="KW-1185">Reference proteome</keyword>
<dbReference type="RefSeq" id="WP_043843232.1">
    <property type="nucleotide sequence ID" value="NZ_AQQW01000003.1"/>
</dbReference>
<evidence type="ECO:0000256" key="1">
    <source>
        <dbReference type="ARBA" id="ARBA00008903"/>
    </source>
</evidence>
<dbReference type="GO" id="GO:0005737">
    <property type="term" value="C:cytoplasm"/>
    <property type="evidence" value="ECO:0007669"/>
    <property type="project" value="TreeGrafter"/>
</dbReference>
<organism evidence="2 3">
    <name type="scientific">Roseivivax marinus</name>
    <dbReference type="NCBI Taxonomy" id="1379903"/>
    <lineage>
        <taxon>Bacteria</taxon>
        <taxon>Pseudomonadati</taxon>
        <taxon>Pseudomonadota</taxon>
        <taxon>Alphaproteobacteria</taxon>
        <taxon>Rhodobacterales</taxon>
        <taxon>Roseobacteraceae</taxon>
        <taxon>Roseivivax</taxon>
    </lineage>
</organism>
<dbReference type="STRING" id="1379903.ATO8_07181"/>
<dbReference type="Proteomes" id="UP000019063">
    <property type="component" value="Unassembled WGS sequence"/>
</dbReference>
<comment type="similarity">
    <text evidence="1">Belongs to the ornithine cyclodeaminase/mu-crystallin family.</text>
</comment>
<reference evidence="2 3" key="1">
    <citation type="journal article" date="2014" name="Antonie Van Leeuwenhoek">
        <title>Roseivivax atlanticus sp. nov., isolated from surface seawater of the Atlantic Ocean.</title>
        <authorList>
            <person name="Li G."/>
            <person name="Lai Q."/>
            <person name="Liu X."/>
            <person name="Sun F."/>
            <person name="Shao Z."/>
        </authorList>
    </citation>
    <scope>NUCLEOTIDE SEQUENCE [LARGE SCALE GENOMIC DNA]</scope>
    <source>
        <strain evidence="2 3">22II-s10s</strain>
    </source>
</reference>
<dbReference type="AlphaFoldDB" id="W4HN01"/>
<accession>W4HN01</accession>
<evidence type="ECO:0000313" key="3">
    <source>
        <dbReference type="Proteomes" id="UP000019063"/>
    </source>
</evidence>
<dbReference type="FunFam" id="3.40.50.720:FF:000311">
    <property type="entry name" value="Ornithine cyclodeaminase"/>
    <property type="match status" value="1"/>
</dbReference>
<evidence type="ECO:0000313" key="2">
    <source>
        <dbReference type="EMBL" id="ETW13793.1"/>
    </source>
</evidence>
<sequence length="308" mass="32029">MDARIITYDGARTALDWPGALAALEDGHRRPRAEIGDLFLGPPEGTLLTRAARIEGLGYGVKSVTVFGDNPAAGLPSVQGAMFVFAPEQGQLTAIVESRLVTEIKTAADSVLGARLLARPDPRHLLIVGAGTVAQSLVGAYSAAFPSLERISVWARRPEQAEALARSAGDTVPVAAVADLEQAAGQADIVSSATMARTPVLRGAWIAPGTHVDLIGAFKADMREADDALISGGALFVDSRETTLGHIGELTIPIEVGVIGPEAVRADFYDLIAGGVPGRPTDDAVTVFKNGGGAHLDLMIADWIARTA</sequence>
<comment type="caution">
    <text evidence="2">The sequence shown here is derived from an EMBL/GenBank/DDBJ whole genome shotgun (WGS) entry which is preliminary data.</text>
</comment>
<name>W4HN01_9RHOB</name>
<dbReference type="GO" id="GO:0019752">
    <property type="term" value="P:carboxylic acid metabolic process"/>
    <property type="evidence" value="ECO:0007669"/>
    <property type="project" value="UniProtKB-ARBA"/>
</dbReference>
<protein>
    <submittedName>
        <fullName evidence="2">Ornithine cyclodeaminase</fullName>
    </submittedName>
</protein>
<dbReference type="GO" id="GO:0016491">
    <property type="term" value="F:oxidoreductase activity"/>
    <property type="evidence" value="ECO:0007669"/>
    <property type="project" value="UniProtKB-ARBA"/>
</dbReference>
<dbReference type="InterPro" id="IPR036291">
    <property type="entry name" value="NAD(P)-bd_dom_sf"/>
</dbReference>
<dbReference type="Gene3D" id="3.30.1780.10">
    <property type="entry name" value="ornithine cyclodeaminase, domain 1"/>
    <property type="match status" value="1"/>
</dbReference>
<dbReference type="PIRSF" id="PIRSF001439">
    <property type="entry name" value="CryM"/>
    <property type="match status" value="1"/>
</dbReference>
<dbReference type="eggNOG" id="COG2423">
    <property type="taxonomic scope" value="Bacteria"/>
</dbReference>
<dbReference type="Gene3D" id="3.40.50.720">
    <property type="entry name" value="NAD(P)-binding Rossmann-like Domain"/>
    <property type="match status" value="1"/>
</dbReference>
<gene>
    <name evidence="2" type="ORF">ATO8_07181</name>
</gene>
<dbReference type="Pfam" id="PF02423">
    <property type="entry name" value="OCD_Mu_crystall"/>
    <property type="match status" value="1"/>
</dbReference>